<dbReference type="AlphaFoldDB" id="A0A1B1BIX9"/>
<evidence type="ECO:0000313" key="4">
    <source>
        <dbReference type="EMBL" id="ANP72478.1"/>
    </source>
</evidence>
<protein>
    <recommendedName>
        <fullName evidence="3">HNH nuclease domain-containing protein</fullName>
    </recommendedName>
</protein>
<feature type="compositionally biased region" description="Pro residues" evidence="2">
    <location>
        <begin position="405"/>
        <end position="420"/>
    </location>
</feature>
<dbReference type="STRING" id="670052.PA27867_1521"/>
<dbReference type="OrthoDB" id="5177627at2"/>
<name>A0A1B1BIX9_9MICO</name>
<sequence length="582" mass="62241">MAIQSSIADTFTVGNPPDGAFRVGVGAAEGATEKPADRATDAAGYGGDGLVVAATRVARLGGSSADYDALSDADVLAGQQTLARAQRELDTRKAWMAKTLAQRSRWELGQAGLAKKQGFLSPEALIQELTGASKVESRKLVGVGQMLAEAEAAEIQAAEAEAEAARRLADEAVTGPLDPDTADTALGGAALLPAPWHAPISRAVNAGTLSVDAAHAIRTGLGDIDTVVTGPVLADALEGLLADAGTMNVDQLLKRARQTRDSLDEAGIRVREQKAWDDRYLRIWILNTGQVRVDGLFPPEQGEFIKATFDSLTSPRRGGVRFVDTDRAAWAKRVQDDPRSTTQITCDGFIDLLQAGTTINPNEMLGGRRPTVQILTSATPAARPAATPAPTDRPEASEPTAAAPPAWPTGPCPPDSPYPPGFLRDADTILVCEPGQPGHGYLEGNTAPLSQETIERLICDAATIEITIDDLGRPLDVGHEQRLFNRAQRRALAARDGGCRWPGCDRPPAFTEAHHIQHWKRDHGRTDINQGILLCHAHHMLLHNQGWQIFENTGQYWLRPPATIDPGQTLINMPSHTPPHTT</sequence>
<accession>A0A1B1BIX9</accession>
<dbReference type="CDD" id="cd00085">
    <property type="entry name" value="HNHc"/>
    <property type="match status" value="1"/>
</dbReference>
<feature type="coiled-coil region" evidence="1">
    <location>
        <begin position="143"/>
        <end position="170"/>
    </location>
</feature>
<feature type="region of interest" description="Disordered" evidence="2">
    <location>
        <begin position="379"/>
        <end position="424"/>
    </location>
</feature>
<evidence type="ECO:0000256" key="2">
    <source>
        <dbReference type="SAM" id="MobiDB-lite"/>
    </source>
</evidence>
<keyword evidence="1" id="KW-0175">Coiled coil</keyword>
<dbReference type="InterPro" id="IPR003615">
    <property type="entry name" value="HNH_nuc"/>
</dbReference>
<dbReference type="Proteomes" id="UP000092582">
    <property type="component" value="Chromosome 1"/>
</dbReference>
<organism evidence="4 5">
    <name type="scientific">Cryobacterium arcticum</name>
    <dbReference type="NCBI Taxonomy" id="670052"/>
    <lineage>
        <taxon>Bacteria</taxon>
        <taxon>Bacillati</taxon>
        <taxon>Actinomycetota</taxon>
        <taxon>Actinomycetes</taxon>
        <taxon>Micrococcales</taxon>
        <taxon>Microbacteriaceae</taxon>
        <taxon>Cryobacterium</taxon>
    </lineage>
</organism>
<dbReference type="EMBL" id="CP016282">
    <property type="protein sequence ID" value="ANP72478.1"/>
    <property type="molecule type" value="Genomic_DNA"/>
</dbReference>
<reference evidence="4 5" key="1">
    <citation type="submission" date="2016-06" db="EMBL/GenBank/DDBJ databases">
        <title>Genome sequencing of Cryobacterium arcticum PAMC 27867.</title>
        <authorList>
            <person name="Lee J."/>
            <person name="Kim O.-S."/>
        </authorList>
    </citation>
    <scope>NUCLEOTIDE SEQUENCE [LARGE SCALE GENOMIC DNA]</scope>
    <source>
        <strain evidence="4 5">PAMC 27867</strain>
    </source>
</reference>
<evidence type="ECO:0000259" key="3">
    <source>
        <dbReference type="SMART" id="SM00507"/>
    </source>
</evidence>
<feature type="domain" description="HNH nuclease" evidence="3">
    <location>
        <begin position="487"/>
        <end position="540"/>
    </location>
</feature>
<dbReference type="InterPro" id="IPR003870">
    <property type="entry name" value="DUF222"/>
</dbReference>
<dbReference type="KEGG" id="cart:PA27867_1521"/>
<feature type="compositionally biased region" description="Low complexity" evidence="2">
    <location>
        <begin position="379"/>
        <end position="390"/>
    </location>
</feature>
<keyword evidence="5" id="KW-1185">Reference proteome</keyword>
<evidence type="ECO:0000256" key="1">
    <source>
        <dbReference type="SAM" id="Coils"/>
    </source>
</evidence>
<gene>
    <name evidence="4" type="ORF">PA27867_1521</name>
</gene>
<proteinExistence type="predicted"/>
<evidence type="ECO:0000313" key="5">
    <source>
        <dbReference type="Proteomes" id="UP000092582"/>
    </source>
</evidence>
<dbReference type="SMART" id="SM00507">
    <property type="entry name" value="HNHc"/>
    <property type="match status" value="1"/>
</dbReference>
<dbReference type="Pfam" id="PF02720">
    <property type="entry name" value="DUF222"/>
    <property type="match status" value="2"/>
</dbReference>